<dbReference type="Proteomes" id="UP000183417">
    <property type="component" value="Unassembled WGS sequence"/>
</dbReference>
<dbReference type="RefSeq" id="WP_208607088.1">
    <property type="nucleotide sequence ID" value="NZ_CP141274.1"/>
</dbReference>
<accession>A0A1H3TTM7</accession>
<evidence type="ECO:0000313" key="1">
    <source>
        <dbReference type="EMBL" id="SDZ53502.1"/>
    </source>
</evidence>
<gene>
    <name evidence="1" type="ORF">SAMN05421547_13259</name>
</gene>
<organism evidence="1 2">
    <name type="scientific">Delftia lacustris</name>
    <dbReference type="NCBI Taxonomy" id="558537"/>
    <lineage>
        <taxon>Bacteria</taxon>
        <taxon>Pseudomonadati</taxon>
        <taxon>Pseudomonadota</taxon>
        <taxon>Betaproteobacteria</taxon>
        <taxon>Burkholderiales</taxon>
        <taxon>Comamonadaceae</taxon>
        <taxon>Delftia</taxon>
    </lineage>
</organism>
<reference evidence="1 2" key="1">
    <citation type="submission" date="2016-10" db="EMBL/GenBank/DDBJ databases">
        <authorList>
            <person name="de Groot N.N."/>
        </authorList>
    </citation>
    <scope>NUCLEOTIDE SEQUENCE [LARGE SCALE GENOMIC DNA]</scope>
    <source>
        <strain evidence="1 2">LMG 24775</strain>
    </source>
</reference>
<protein>
    <submittedName>
        <fullName evidence="1">Uncharacterized protein</fullName>
    </submittedName>
</protein>
<dbReference type="AlphaFoldDB" id="A0A1H3TTM7"/>
<dbReference type="EMBL" id="FNPE01000032">
    <property type="protein sequence ID" value="SDZ53502.1"/>
    <property type="molecule type" value="Genomic_DNA"/>
</dbReference>
<evidence type="ECO:0000313" key="2">
    <source>
        <dbReference type="Proteomes" id="UP000183417"/>
    </source>
</evidence>
<name>A0A1H3TTM7_9BURK</name>
<dbReference type="GeneID" id="94691368"/>
<proteinExistence type="predicted"/>
<sequence>MARARNIKPGLFKNEILGVADPIYTLLFEGLWVLADREGRLEDRPLRIKAEVFPYRDGVNVDEMLSWLQANGFIMREPSGSILIVKRHQWYDEKTPAQVNAEAAARRARRRKAMPAWAHAGEIKAVYEAARLATQETGQEHHVDHIVPLAGALVCGLHVAANLQVIPAAGNLKKSNKFEVSHG</sequence>